<keyword evidence="5" id="KW-0808">Transferase</keyword>
<dbReference type="AlphaFoldDB" id="D5XE34"/>
<dbReference type="InterPro" id="IPR008279">
    <property type="entry name" value="PEP-util_enz_mobile_dom"/>
</dbReference>
<dbReference type="GO" id="GO:0016301">
    <property type="term" value="F:kinase activity"/>
    <property type="evidence" value="ECO:0007669"/>
    <property type="project" value="UniProtKB-KW"/>
</dbReference>
<proteinExistence type="predicted"/>
<dbReference type="SUPFAM" id="SSF56059">
    <property type="entry name" value="Glutathione synthetase ATP-binding domain-like"/>
    <property type="match status" value="1"/>
</dbReference>
<dbReference type="Gene3D" id="3.30.470.20">
    <property type="entry name" value="ATP-grasp fold, B domain"/>
    <property type="match status" value="1"/>
</dbReference>
<dbReference type="eggNOG" id="COG3848">
    <property type="taxonomic scope" value="Bacteria"/>
</dbReference>
<keyword evidence="6" id="KW-1185">Reference proteome</keyword>
<dbReference type="InterPro" id="IPR051549">
    <property type="entry name" value="PEP_Utilizing_Enz"/>
</dbReference>
<reference evidence="5 6" key="1">
    <citation type="submission" date="2010-05" db="EMBL/GenBank/DDBJ databases">
        <title>Complete sequence of Thermincola sp. JR.</title>
        <authorList>
            <consortium name="US DOE Joint Genome Institute"/>
            <person name="Lucas S."/>
            <person name="Copeland A."/>
            <person name="Lapidus A."/>
            <person name="Cheng J.-F."/>
            <person name="Bruce D."/>
            <person name="Goodwin L."/>
            <person name="Pitluck S."/>
            <person name="Chertkov O."/>
            <person name="Detter J.C."/>
            <person name="Han C."/>
            <person name="Tapia R."/>
            <person name="Land M."/>
            <person name="Hauser L."/>
            <person name="Kyrpides N."/>
            <person name="Mikhailova N."/>
            <person name="Hazen T.C."/>
            <person name="Woyke T."/>
        </authorList>
    </citation>
    <scope>NUCLEOTIDE SEQUENCE [LARGE SCALE GENOMIC DNA]</scope>
    <source>
        <strain evidence="5 6">JR</strain>
    </source>
</reference>
<dbReference type="HOGENOM" id="CLU_005950_0_0_9"/>
<dbReference type="SUPFAM" id="SSF52009">
    <property type="entry name" value="Phosphohistidine domain"/>
    <property type="match status" value="1"/>
</dbReference>
<accession>D5XE34</accession>
<dbReference type="KEGG" id="tjr:TherJR_1040"/>
<dbReference type="GO" id="GO:0005524">
    <property type="term" value="F:ATP binding"/>
    <property type="evidence" value="ECO:0007669"/>
    <property type="project" value="UniProtKB-KW"/>
</dbReference>
<evidence type="ECO:0000313" key="5">
    <source>
        <dbReference type="EMBL" id="ADG81905.1"/>
    </source>
</evidence>
<keyword evidence="5" id="KW-0418">Kinase</keyword>
<dbReference type="Pfam" id="PF00391">
    <property type="entry name" value="PEP-utilizers"/>
    <property type="match status" value="1"/>
</dbReference>
<dbReference type="STRING" id="635013.TherJR_1040"/>
<sequence length="836" mass="94937">MEQLVMDILEARKEHLPLVGGKGANLGDLARGLRVPPGFILTSLAYRKQMETTGLQRELLQILDNCDIFNMDRLNEASEQIARLFDNLKLLPEIEEAFSKAYYQLAHGKDNFKVAVRSSATAEDLSDASFAGQQETFLNVKGLPEVLEAVKKCWASLWTPRAIHYRTKKGFNHAEVWMAVIVQEMIPAQVAGVMFTANPVTNIRNEILIEAASGLGEALVSGTVTGDSYVVEKNDVSCNIKSKTVNNPSGTQLLTDFDIRELALNGIKIERFYEDYQDVEWAFHEGKFYFLQTRSITTLGDEVLVFPEINLKKLGYMQREVMKWVEERFPNPVHPIDGVVVKVLMMALFEAMENHGYKIDYIDWKKIDQGIFPEFFIAPKIRPGITRMVSYLRLFKILKTNPAAEWAKEQVYLLEMLERLQNRDVSGLPLEIIIDYLTEAFNHLHFFIVMRYHYFMWNRIPSNVLDWILRFYFGREAQEIKENLLAGIPCITLDINEKLHKLAEFARARPAVVKTLMETDLAEAIKLLPHVEGGPAFLEEFEKFIKEYGERETDMGLGGIASPTWQDTPVVVLGIIRGITAELVGGSDRRRKNLEERVKSAEEKVYGRLSRGLAGFLGMPKFVARLVEHSRNFAVFRENSHYHVTKGMHVFRILYLALGERLVVRGILKDKRDIFYLTYFEIKELVNTIFYGIEEIDTRSLYKKIEKRKVDQEKRLHRWKCRNMVEDSTRDTLRGVASSAGVVTGPARIIDDPKDFGRVKPGDILVAPYTNPAWTPLFSVIAGLVVDSGGAASHAAIIAREYGIPAVMGAGNATQILKEGEIITVDGTRGIVYRGR</sequence>
<dbReference type="InterPro" id="IPR002192">
    <property type="entry name" value="PPDK_AMP/ATP-bd"/>
</dbReference>
<gene>
    <name evidence="5" type="ordered locus">TherJR_1040</name>
</gene>
<protein>
    <submittedName>
        <fullName evidence="5">Pyruvate phosphate dikinase PEP/pyruvate-binding protein</fullName>
    </submittedName>
</protein>
<evidence type="ECO:0000256" key="1">
    <source>
        <dbReference type="ARBA" id="ARBA00022741"/>
    </source>
</evidence>
<evidence type="ECO:0000259" key="4">
    <source>
        <dbReference type="Pfam" id="PF01326"/>
    </source>
</evidence>
<dbReference type="EMBL" id="CP002028">
    <property type="protein sequence ID" value="ADG81905.1"/>
    <property type="molecule type" value="Genomic_DNA"/>
</dbReference>
<dbReference type="InterPro" id="IPR013815">
    <property type="entry name" value="ATP_grasp_subdomain_1"/>
</dbReference>
<organism evidence="5 6">
    <name type="scientific">Thermincola potens (strain JR)</name>
    <dbReference type="NCBI Taxonomy" id="635013"/>
    <lineage>
        <taxon>Bacteria</taxon>
        <taxon>Bacillati</taxon>
        <taxon>Bacillota</taxon>
        <taxon>Clostridia</taxon>
        <taxon>Eubacteriales</taxon>
        <taxon>Thermincolaceae</taxon>
        <taxon>Thermincola</taxon>
    </lineage>
</organism>
<keyword evidence="1" id="KW-0547">Nucleotide-binding</keyword>
<name>D5XE34_THEPJ</name>
<dbReference type="PANTHER" id="PTHR43615">
    <property type="entry name" value="PHOSPHOENOLPYRUVATE SYNTHASE-RELATED"/>
    <property type="match status" value="1"/>
</dbReference>
<dbReference type="Gene3D" id="3.50.30.10">
    <property type="entry name" value="Phosphohistidine domain"/>
    <property type="match status" value="1"/>
</dbReference>
<keyword evidence="5" id="KW-0670">Pyruvate</keyword>
<dbReference type="Gene3D" id="3.30.1490.20">
    <property type="entry name" value="ATP-grasp fold, A domain"/>
    <property type="match status" value="1"/>
</dbReference>
<evidence type="ECO:0000259" key="3">
    <source>
        <dbReference type="Pfam" id="PF00391"/>
    </source>
</evidence>
<dbReference type="OrthoDB" id="9765468at2"/>
<dbReference type="RefSeq" id="WP_013119924.1">
    <property type="nucleotide sequence ID" value="NC_014152.1"/>
</dbReference>
<evidence type="ECO:0000256" key="2">
    <source>
        <dbReference type="ARBA" id="ARBA00022840"/>
    </source>
</evidence>
<dbReference type="FunFam" id="3.30.1490.20:FF:000010">
    <property type="entry name" value="Phosphoenolpyruvate synthase"/>
    <property type="match status" value="1"/>
</dbReference>
<evidence type="ECO:0000313" key="6">
    <source>
        <dbReference type="Proteomes" id="UP000002377"/>
    </source>
</evidence>
<feature type="domain" description="PEP-utilising enzyme mobile" evidence="3">
    <location>
        <begin position="760"/>
        <end position="830"/>
    </location>
</feature>
<dbReference type="Proteomes" id="UP000002377">
    <property type="component" value="Chromosome"/>
</dbReference>
<dbReference type="PANTHER" id="PTHR43615:SF1">
    <property type="entry name" value="PPDK_N DOMAIN-CONTAINING PROTEIN"/>
    <property type="match status" value="1"/>
</dbReference>
<dbReference type="InterPro" id="IPR036637">
    <property type="entry name" value="Phosphohistidine_dom_sf"/>
</dbReference>
<dbReference type="eggNOG" id="COG0574">
    <property type="taxonomic scope" value="Bacteria"/>
</dbReference>
<dbReference type="Pfam" id="PF01326">
    <property type="entry name" value="PPDK_N"/>
    <property type="match status" value="1"/>
</dbReference>
<feature type="domain" description="Pyruvate phosphate dikinase AMP/ATP-binding" evidence="4">
    <location>
        <begin position="17"/>
        <end position="301"/>
    </location>
</feature>
<keyword evidence="2" id="KW-0067">ATP-binding</keyword>